<feature type="region of interest" description="Disordered" evidence="1">
    <location>
        <begin position="274"/>
        <end position="300"/>
    </location>
</feature>
<organism evidence="2 3">
    <name type="scientific">Chrysochromulina tobinii</name>
    <dbReference type="NCBI Taxonomy" id="1460289"/>
    <lineage>
        <taxon>Eukaryota</taxon>
        <taxon>Haptista</taxon>
        <taxon>Haptophyta</taxon>
        <taxon>Prymnesiophyceae</taxon>
        <taxon>Prymnesiales</taxon>
        <taxon>Chrysochromulinaceae</taxon>
        <taxon>Chrysochromulina</taxon>
    </lineage>
</organism>
<reference evidence="3" key="1">
    <citation type="journal article" date="2015" name="PLoS Genet.">
        <title>Genome Sequence and Transcriptome Analyses of Chrysochromulina tobin: Metabolic Tools for Enhanced Algal Fitness in the Prominent Order Prymnesiales (Haptophyceae).</title>
        <authorList>
            <person name="Hovde B.T."/>
            <person name="Deodato C.R."/>
            <person name="Hunsperger H.M."/>
            <person name="Ryken S.A."/>
            <person name="Yost W."/>
            <person name="Jha R.K."/>
            <person name="Patterson J."/>
            <person name="Monnat R.J. Jr."/>
            <person name="Barlow S.B."/>
            <person name="Starkenburg S.R."/>
            <person name="Cattolico R.A."/>
        </authorList>
    </citation>
    <scope>NUCLEOTIDE SEQUENCE</scope>
    <source>
        <strain evidence="3">CCMP291</strain>
    </source>
</reference>
<name>A0A0M0JPV2_9EUKA</name>
<dbReference type="SUPFAM" id="SSF52047">
    <property type="entry name" value="RNI-like"/>
    <property type="match status" value="1"/>
</dbReference>
<dbReference type="InterPro" id="IPR052394">
    <property type="entry name" value="LRR-containing"/>
</dbReference>
<protein>
    <submittedName>
        <fullName evidence="2">Nod3 protein</fullName>
    </submittedName>
</protein>
<comment type="caution">
    <text evidence="2">The sequence shown here is derived from an EMBL/GenBank/DDBJ whole genome shotgun (WGS) entry which is preliminary data.</text>
</comment>
<dbReference type="Proteomes" id="UP000037460">
    <property type="component" value="Unassembled WGS sequence"/>
</dbReference>
<dbReference type="OrthoDB" id="120976at2759"/>
<dbReference type="PANTHER" id="PTHR24114:SF2">
    <property type="entry name" value="F-BOX DOMAIN-CONTAINING PROTEIN-RELATED"/>
    <property type="match status" value="1"/>
</dbReference>
<dbReference type="PANTHER" id="PTHR24114">
    <property type="entry name" value="LEUCINE RICH REPEAT FAMILY PROTEIN"/>
    <property type="match status" value="1"/>
</dbReference>
<dbReference type="EMBL" id="JWZX01002539">
    <property type="protein sequence ID" value="KOO28616.1"/>
    <property type="molecule type" value="Genomic_DNA"/>
</dbReference>
<dbReference type="InterPro" id="IPR032675">
    <property type="entry name" value="LRR_dom_sf"/>
</dbReference>
<dbReference type="InterPro" id="IPR001611">
    <property type="entry name" value="Leu-rich_rpt"/>
</dbReference>
<dbReference type="Pfam" id="PF13516">
    <property type="entry name" value="LRR_6"/>
    <property type="match status" value="2"/>
</dbReference>
<sequence>MPETTVALYDQATAVILEREGIAILKRKLANTSGSFKALNGWGRIRGKSVPLDGMVQAVFFEAHAAERRVITTFHLEEAALGLFAPEVLAAIRCDLPHFEGRAAKGHYVEILAGPHIGMRGVVSARPFRVVLSDGRMSDMLREVDFRSSGLDEASGRQFETSQRAKRRAAVSAACANLPAELRETLQAMLRRVAADKLPLFTLLQSEPYQMQSSHLSFQEYYTARSIADGRRLPPNVGAPWRWSSWWRNTLRLGAEMGDRFGRGLLRAVSDESDGAVSGGRAVSGEGSSPELTKPRSELSTRSELDLELKGKIGGDLPTSMLAVAQLMRATLAIGLGGNKLGADELLMVAEGLRRSTCLTQLDLSANRLCGVWFERGDFCGEYTSRGLVGLATALRASQCLTKLDLSQNSLGVSYLHGVRIASMEGLVGLADAVSKCASLKKLGIAYNGIGAMGGKAIAEAFGRNPSLAELDISGNLVGLKGGKAIADAIAANPSFTYCDLRFNSLDEDTRMLLRDLSRQTVKVIL</sequence>
<dbReference type="SMART" id="SM00368">
    <property type="entry name" value="LRR_RI"/>
    <property type="match status" value="3"/>
</dbReference>
<gene>
    <name evidence="2" type="ORF">Ctob_014110</name>
</gene>
<proteinExistence type="predicted"/>
<evidence type="ECO:0000313" key="2">
    <source>
        <dbReference type="EMBL" id="KOO28616.1"/>
    </source>
</evidence>
<dbReference type="AlphaFoldDB" id="A0A0M0JPV2"/>
<dbReference type="Gene3D" id="3.80.10.10">
    <property type="entry name" value="Ribonuclease Inhibitor"/>
    <property type="match status" value="1"/>
</dbReference>
<evidence type="ECO:0000256" key="1">
    <source>
        <dbReference type="SAM" id="MobiDB-lite"/>
    </source>
</evidence>
<keyword evidence="3" id="KW-1185">Reference proteome</keyword>
<accession>A0A0M0JPV2</accession>
<evidence type="ECO:0000313" key="3">
    <source>
        <dbReference type="Proteomes" id="UP000037460"/>
    </source>
</evidence>